<name>A0A0K8MEM0_9PROT</name>
<reference evidence="1 2" key="1">
    <citation type="submission" date="2015-03" db="EMBL/GenBank/DDBJ databases">
        <title>Caedibacter varicaedens, whole genome shotgun sequence.</title>
        <authorList>
            <person name="Suzuki H."/>
            <person name="Dapper A.L."/>
            <person name="Gibson A.K."/>
            <person name="Jackson C."/>
            <person name="Lee H."/>
            <person name="Pejaver V.R."/>
            <person name="Doak T."/>
            <person name="Lynch M."/>
        </authorList>
    </citation>
    <scope>NUCLEOTIDE SEQUENCE [LARGE SCALE GENOMIC DNA]</scope>
</reference>
<dbReference type="EMBL" id="BBVC01000079">
    <property type="protein sequence ID" value="GAO98688.1"/>
    <property type="molecule type" value="Genomic_DNA"/>
</dbReference>
<accession>A0A0K8MEM0</accession>
<proteinExistence type="predicted"/>
<sequence>MIDATIIRAHPCVAGYEKDQGAWEDEARLRLPLKSMLALMF</sequence>
<evidence type="ECO:0000313" key="2">
    <source>
        <dbReference type="Proteomes" id="UP000036771"/>
    </source>
</evidence>
<keyword evidence="2" id="KW-1185">Reference proteome</keyword>
<dbReference type="AlphaFoldDB" id="A0A0K8MEM0"/>
<dbReference type="Proteomes" id="UP000036771">
    <property type="component" value="Unassembled WGS sequence"/>
</dbReference>
<evidence type="ECO:0000313" key="1">
    <source>
        <dbReference type="EMBL" id="GAO98688.1"/>
    </source>
</evidence>
<comment type="caution">
    <text evidence="1">The sequence shown here is derived from an EMBL/GenBank/DDBJ whole genome shotgun (WGS) entry which is preliminary data.</text>
</comment>
<organism evidence="1 2">
    <name type="scientific">Caedimonas varicaedens</name>
    <dbReference type="NCBI Taxonomy" id="1629334"/>
    <lineage>
        <taxon>Bacteria</taxon>
        <taxon>Pseudomonadati</taxon>
        <taxon>Pseudomonadota</taxon>
        <taxon>Alphaproteobacteria</taxon>
        <taxon>Holosporales</taxon>
        <taxon>Caedimonadaceae</taxon>
        <taxon>Caedimonas</taxon>
    </lineage>
</organism>
<protein>
    <submittedName>
        <fullName evidence="1">Uncharacterized protein</fullName>
    </submittedName>
</protein>
<gene>
    <name evidence="1" type="ORF">Cva_01352</name>
</gene>